<dbReference type="Gene3D" id="3.40.50.720">
    <property type="entry name" value="NAD(P)-binding Rossmann-like Domain"/>
    <property type="match status" value="1"/>
</dbReference>
<dbReference type="GO" id="GO:0005737">
    <property type="term" value="C:cytoplasm"/>
    <property type="evidence" value="ECO:0007669"/>
    <property type="project" value="TreeGrafter"/>
</dbReference>
<feature type="active site" description="Proton acceptor; for dehydratase activity" evidence="5">
    <location>
        <position position="961"/>
    </location>
</feature>
<accession>A0A511H4H8</accession>
<dbReference type="EMBL" id="BJVY01000001">
    <property type="protein sequence ID" value="GEL68274.1"/>
    <property type="molecule type" value="Genomic_DNA"/>
</dbReference>
<dbReference type="InterPro" id="IPR057326">
    <property type="entry name" value="KR_dom"/>
</dbReference>
<dbReference type="Pfam" id="PF14765">
    <property type="entry name" value="PS-DH"/>
    <property type="match status" value="1"/>
</dbReference>
<dbReference type="Pfam" id="PF00698">
    <property type="entry name" value="Acyl_transf_1"/>
    <property type="match status" value="1"/>
</dbReference>
<dbReference type="InterPro" id="IPR009081">
    <property type="entry name" value="PP-bd_ACP"/>
</dbReference>
<dbReference type="SMART" id="SM00827">
    <property type="entry name" value="PKS_AT"/>
    <property type="match status" value="1"/>
</dbReference>
<dbReference type="Pfam" id="PF21089">
    <property type="entry name" value="PKS_DH_N"/>
    <property type="match status" value="1"/>
</dbReference>
<dbReference type="InterPro" id="IPR018201">
    <property type="entry name" value="Ketoacyl_synth_AS"/>
</dbReference>
<keyword evidence="1" id="KW-0596">Phosphopantetheine</keyword>
<dbReference type="CDD" id="cd08955">
    <property type="entry name" value="KR_2_FAS_SDR_x"/>
    <property type="match status" value="1"/>
</dbReference>
<name>A0A511H4H8_9BACT</name>
<reference evidence="9 12" key="2">
    <citation type="submission" date="2019-07" db="EMBL/GenBank/DDBJ databases">
        <title>Whole genome shotgun sequence of Myxococcus virescens NBRC 100334.</title>
        <authorList>
            <person name="Hosoyama A."/>
            <person name="Uohara A."/>
            <person name="Ohji S."/>
            <person name="Ichikawa N."/>
        </authorList>
    </citation>
    <scope>NUCLEOTIDE SEQUENCE [LARGE SCALE GENOMIC DNA]</scope>
    <source>
        <strain evidence="9 12">NBRC 100334</strain>
    </source>
</reference>
<dbReference type="InterPro" id="IPR042104">
    <property type="entry name" value="PKS_dehydratase_sf"/>
</dbReference>
<dbReference type="Proteomes" id="UP000198717">
    <property type="component" value="Unassembled WGS sequence"/>
</dbReference>
<dbReference type="SUPFAM" id="SSF55048">
    <property type="entry name" value="Probable ACP-binding domain of malonyl-CoA ACP transacylase"/>
    <property type="match status" value="1"/>
</dbReference>
<dbReference type="SMART" id="SM00825">
    <property type="entry name" value="PKS_KS"/>
    <property type="match status" value="1"/>
</dbReference>
<dbReference type="Gene3D" id="3.10.129.110">
    <property type="entry name" value="Polyketide synthase dehydratase"/>
    <property type="match status" value="1"/>
</dbReference>
<comment type="function">
    <text evidence="4">Involved in production of the polyketide antibiotic thailandamide.</text>
</comment>
<dbReference type="Proteomes" id="UP000321224">
    <property type="component" value="Unassembled WGS sequence"/>
</dbReference>
<feature type="domain" description="Ketosynthase family 3 (KS3)" evidence="7">
    <location>
        <begin position="36"/>
        <end position="462"/>
    </location>
</feature>
<keyword evidence="2" id="KW-0597">Phosphoprotein</keyword>
<dbReference type="InterPro" id="IPR013968">
    <property type="entry name" value="PKS_KR"/>
</dbReference>
<protein>
    <submittedName>
        <fullName evidence="9 10">Polyketide synthase</fullName>
    </submittedName>
</protein>
<evidence type="ECO:0000259" key="6">
    <source>
        <dbReference type="PROSITE" id="PS50075"/>
    </source>
</evidence>
<dbReference type="InterPro" id="IPR020807">
    <property type="entry name" value="PKS_DH"/>
</dbReference>
<feature type="region of interest" description="C-terminal hotdog fold" evidence="5">
    <location>
        <begin position="1066"/>
        <end position="1212"/>
    </location>
</feature>
<dbReference type="GO" id="GO:0004312">
    <property type="term" value="F:fatty acid synthase activity"/>
    <property type="evidence" value="ECO:0007669"/>
    <property type="project" value="TreeGrafter"/>
</dbReference>
<evidence type="ECO:0000256" key="3">
    <source>
        <dbReference type="ARBA" id="ARBA00022679"/>
    </source>
</evidence>
<evidence type="ECO:0000256" key="2">
    <source>
        <dbReference type="ARBA" id="ARBA00022553"/>
    </source>
</evidence>
<dbReference type="GO" id="GO:0031177">
    <property type="term" value="F:phosphopantetheine binding"/>
    <property type="evidence" value="ECO:0007669"/>
    <property type="project" value="InterPro"/>
</dbReference>
<dbReference type="EMBL" id="FNAJ01000016">
    <property type="protein sequence ID" value="SDE97711.1"/>
    <property type="molecule type" value="Genomic_DNA"/>
</dbReference>
<evidence type="ECO:0000313" key="11">
    <source>
        <dbReference type="Proteomes" id="UP000198717"/>
    </source>
</evidence>
<evidence type="ECO:0000313" key="12">
    <source>
        <dbReference type="Proteomes" id="UP000321224"/>
    </source>
</evidence>
<dbReference type="InterPro" id="IPR014031">
    <property type="entry name" value="Ketoacyl_synth_C"/>
</dbReference>
<dbReference type="Pfam" id="PF00550">
    <property type="entry name" value="PP-binding"/>
    <property type="match status" value="1"/>
</dbReference>
<dbReference type="Gene3D" id="3.40.47.10">
    <property type="match status" value="1"/>
</dbReference>
<dbReference type="Gene3D" id="1.10.1200.10">
    <property type="entry name" value="ACP-like"/>
    <property type="match status" value="1"/>
</dbReference>
<dbReference type="SMART" id="SM01294">
    <property type="entry name" value="PKS_PP_betabranch"/>
    <property type="match status" value="1"/>
</dbReference>
<dbReference type="Pfam" id="PF22621">
    <property type="entry name" value="CurL-like_PKS_C"/>
    <property type="match status" value="1"/>
</dbReference>
<dbReference type="Pfam" id="PF02801">
    <property type="entry name" value="Ketoacyl-synt_C"/>
    <property type="match status" value="1"/>
</dbReference>
<proteinExistence type="predicted"/>
<dbReference type="SUPFAM" id="SSF47336">
    <property type="entry name" value="ACP-like"/>
    <property type="match status" value="1"/>
</dbReference>
<dbReference type="PANTHER" id="PTHR43775:SF37">
    <property type="entry name" value="SI:DKEY-61P9.11"/>
    <property type="match status" value="1"/>
</dbReference>
<dbReference type="PROSITE" id="PS50075">
    <property type="entry name" value="CARRIER"/>
    <property type="match status" value="1"/>
</dbReference>
<dbReference type="GO" id="GO:0006633">
    <property type="term" value="P:fatty acid biosynthetic process"/>
    <property type="evidence" value="ECO:0007669"/>
    <property type="project" value="InterPro"/>
</dbReference>
<dbReference type="GO" id="GO:0004315">
    <property type="term" value="F:3-oxoacyl-[acyl-carrier-protein] synthase activity"/>
    <property type="evidence" value="ECO:0007669"/>
    <property type="project" value="InterPro"/>
</dbReference>
<dbReference type="InterPro" id="IPR016039">
    <property type="entry name" value="Thiolase-like"/>
</dbReference>
<keyword evidence="11" id="KW-1185">Reference proteome</keyword>
<feature type="domain" description="Carrier" evidence="6">
    <location>
        <begin position="1732"/>
        <end position="1810"/>
    </location>
</feature>
<dbReference type="SUPFAM" id="SSF53901">
    <property type="entry name" value="Thiolase-like"/>
    <property type="match status" value="1"/>
</dbReference>
<dbReference type="InterPro" id="IPR001227">
    <property type="entry name" value="Ac_transferase_dom_sf"/>
</dbReference>
<evidence type="ECO:0000256" key="5">
    <source>
        <dbReference type="PROSITE-ProRule" id="PRU01363"/>
    </source>
</evidence>
<evidence type="ECO:0000313" key="9">
    <source>
        <dbReference type="EMBL" id="GEL68274.1"/>
    </source>
</evidence>
<organism evidence="9 12">
    <name type="scientific">Myxococcus virescens</name>
    <dbReference type="NCBI Taxonomy" id="83456"/>
    <lineage>
        <taxon>Bacteria</taxon>
        <taxon>Pseudomonadati</taxon>
        <taxon>Myxococcota</taxon>
        <taxon>Myxococcia</taxon>
        <taxon>Myxococcales</taxon>
        <taxon>Cystobacterineae</taxon>
        <taxon>Myxococcaceae</taxon>
        <taxon>Myxococcus</taxon>
    </lineage>
</organism>
<dbReference type="InterPro" id="IPR014030">
    <property type="entry name" value="Ketoacyl_synth_N"/>
</dbReference>
<dbReference type="InterPro" id="IPR050091">
    <property type="entry name" value="PKS_NRPS_Biosynth_Enz"/>
</dbReference>
<dbReference type="CDD" id="cd00833">
    <property type="entry name" value="PKS"/>
    <property type="match status" value="1"/>
</dbReference>
<keyword evidence="3" id="KW-0808">Transferase</keyword>
<sequence>MSKEFYEKISSLSPKRLALLALDLHAESEALKRARSEPIAIVGASCRVPGGVRTPEAFWRLLSQGVDAITEVPRERWDVEALFDPDPSKRGRTYARWGGFIDGVDQFDAAFFGVSPREASRMDPQQRMLLEVAWEALERAGQPPDQLAGSKSGVFLGIIGSDYAQLQARQLGDAPDIYHLTGTSLNAAAGRLAYTLGFQGPCMSIDTACSSSLVALHVACQSLRNRECDLALSAGVNLMLMPDPTVALSSSRGLAPDGRCKTFDAAANGFVRAEGCVVLVLKRLSDALANGDEILSLVAGSAVNQDGASSGLMVPNGPAQERVIEQALASAGLKPSQVSFVEAHGTGTSLGDPIELQALARVLGAGRRSDTPLYVGSVKTNVGHLEATAGLTGILKTALSLRHEAIPPNLHFHRLNPDIVLDGAPVVIPTALQPWPRADQPRIAGVSAFGISGTNAHVILQEPPVPSSRPAVPARGAELLVLSARSPEALQAMAGSHAHWLAAHPEVSLRDVCATAALSRSHHEHRLALAGHTHAELEEKLGAYARGEPVPGAATGRATGQTRRRVVFVFPGQGSQWLGMGRKLLAEEPAFREALERCDAAIQACAGFSVLAELAAEEGKGRLHEIDVIQPVLFAMEVALAELWRAWGIEPDAVVGHSMGEVAAAHVAGALSLEDAAKVICRRSRLLRGVSGQGSMLLVDLTLEEAKQALHGWESQVSVAVSNSVRSTVLSGAPGALEDIAQRLKQRDVFCRFVKVDVASHSPQMDPLRPDLLAALQDLAPRASRVPICSTVTGRMTDGAEFRAGYWADNLREPVLFSKAIEKLAVDGHDIFIELSPHPILLPAVEQHLRHLGREGTVLPSLRRDEDERGAMLSSLGALYAVGHEVDLARQHPVRGRLAALPTYPWQHERFWIESSTRTRRARDAGHHPLLGTHLSLAGQDGAHLWQTELYADSPSYLADHVVHGEVVLPGTGYLEMALAGASEAFGPARLALEDVIFQEMMVLPREEALSVQMRVIPEVDGTRRFQVFSRPVDGAGAWTLHAEGRLSESTSAEPFALDEARARCPELLEGEKHYHLMLERGVDFGPSFRLVKEMWKGEGEAVARLELSPSVAAEMTAHQLHPALLDACLQAINGAGLGDRRGETFVPVAVDSLRMHGRPGRALWSHARVRPGTGSGPGSIEADVTLLDAEGNVLMEARGLMARRLDAVRRRSADEIDQWMYRVDWQEAPRETPTAVSESTPGPWLVLADRAGFSGKLRAALTERGERCILVSHGEETRLVEPGHYVVDPSRAEGFTRILDAEFGAGRPACRGVVHLFSLDVPGLEAGTDALVKARTLGAASALHLTQALVASGFRDMPRVWLVTEGVQAVNPGEQVAHVEQAPLWGLGRVLTLEHPELRCCSVDLGARDEVQARALADELLASSPEEQVALRGSTRFVARLSRMERSTAVPAELRADATYLITGGLGGLGLKLAEWLVDRGARHLALLGRKGASAEAQPVLEALRAGGVEVRVFKADVAARPDLERVLGEVEAEMPPLRGVFHAAAVLDDGVLVNLTAERLRTVMEPKVHGAWHLHTLTASAPLEHFVLFAAAGSLLGSPGQGNYAAANVFLDALAAYRRGLGLPALSVDWGAWAGVGLAAAAEARGERITQRGVDTMPPSQALEALGRILSSPLSRVVVMRFDLRQWSEFYLTAARSPFLSRLAREQASAAKTPAVRGAFVETLRAAEVLKRASLLEAHLCEQAGHVLRLAPSRIDPQEPLGNMGLDSLMGLEIRNRLEASLGLRLPATLVWRHPTVAALVVHLAEQLQLPITTQAEPPRDEAAALEAAIVNNVKQLSDDEAEALLAEKLAALAD</sequence>
<dbReference type="RefSeq" id="WP_090494067.1">
    <property type="nucleotide sequence ID" value="NZ_BJVY01000001.1"/>
</dbReference>
<evidence type="ECO:0000259" key="7">
    <source>
        <dbReference type="PROSITE" id="PS52004"/>
    </source>
</evidence>
<dbReference type="SMART" id="SM00822">
    <property type="entry name" value="PKS_KR"/>
    <property type="match status" value="1"/>
</dbReference>
<dbReference type="InterPro" id="IPR049552">
    <property type="entry name" value="PKS_DH_N"/>
</dbReference>
<dbReference type="InterPro" id="IPR014043">
    <property type="entry name" value="Acyl_transferase_dom"/>
</dbReference>
<dbReference type="InterPro" id="IPR020806">
    <property type="entry name" value="PKS_PP-bd"/>
</dbReference>
<dbReference type="SMART" id="SM00826">
    <property type="entry name" value="PKS_DH"/>
    <property type="match status" value="1"/>
</dbReference>
<feature type="active site" description="Proton donor; for dehydratase activity" evidence="5">
    <location>
        <position position="1127"/>
    </location>
</feature>
<dbReference type="InterPro" id="IPR016036">
    <property type="entry name" value="Malonyl_transacylase_ACP-bd"/>
</dbReference>
<feature type="region of interest" description="N-terminal hotdog fold" evidence="5">
    <location>
        <begin position="928"/>
        <end position="1054"/>
    </location>
</feature>
<dbReference type="GO" id="GO:0071770">
    <property type="term" value="P:DIM/DIP cell wall layer assembly"/>
    <property type="evidence" value="ECO:0007669"/>
    <property type="project" value="TreeGrafter"/>
</dbReference>
<dbReference type="SMART" id="SM00823">
    <property type="entry name" value="PKS_PP"/>
    <property type="match status" value="1"/>
</dbReference>
<dbReference type="FunFam" id="3.40.366.10:FF:000002">
    <property type="entry name" value="Probable polyketide synthase 2"/>
    <property type="match status" value="1"/>
</dbReference>
<dbReference type="Pfam" id="PF08659">
    <property type="entry name" value="KR"/>
    <property type="match status" value="1"/>
</dbReference>
<dbReference type="SUPFAM" id="SSF52151">
    <property type="entry name" value="FabD/lysophospholipase-like"/>
    <property type="match status" value="1"/>
</dbReference>
<evidence type="ECO:0000256" key="4">
    <source>
        <dbReference type="ARBA" id="ARBA00054155"/>
    </source>
</evidence>
<dbReference type="InterPro" id="IPR020841">
    <property type="entry name" value="PKS_Beta-ketoAc_synthase_dom"/>
</dbReference>
<dbReference type="GO" id="GO:0005886">
    <property type="term" value="C:plasma membrane"/>
    <property type="evidence" value="ECO:0007669"/>
    <property type="project" value="TreeGrafter"/>
</dbReference>
<comment type="caution">
    <text evidence="9">The sequence shown here is derived from an EMBL/GenBank/DDBJ whole genome shotgun (WGS) entry which is preliminary data.</text>
</comment>
<dbReference type="SUPFAM" id="SSF51735">
    <property type="entry name" value="NAD(P)-binding Rossmann-fold domains"/>
    <property type="match status" value="2"/>
</dbReference>
<dbReference type="PANTHER" id="PTHR43775">
    <property type="entry name" value="FATTY ACID SYNTHASE"/>
    <property type="match status" value="1"/>
</dbReference>
<dbReference type="FunFam" id="3.40.47.10:FF:000019">
    <property type="entry name" value="Polyketide synthase type I"/>
    <property type="match status" value="1"/>
</dbReference>
<dbReference type="PROSITE" id="PS00606">
    <property type="entry name" value="KS3_1"/>
    <property type="match status" value="1"/>
</dbReference>
<dbReference type="Pfam" id="PF00109">
    <property type="entry name" value="ketoacyl-synt"/>
    <property type="match status" value="1"/>
</dbReference>
<dbReference type="Gene3D" id="3.40.366.10">
    <property type="entry name" value="Malonyl-Coenzyme A Acyl Carrier Protein, domain 2"/>
    <property type="match status" value="1"/>
</dbReference>
<dbReference type="PROSITE" id="PS52004">
    <property type="entry name" value="KS3_2"/>
    <property type="match status" value="1"/>
</dbReference>
<feature type="domain" description="PKS/mFAS DH" evidence="8">
    <location>
        <begin position="928"/>
        <end position="1212"/>
    </location>
</feature>
<dbReference type="InterPro" id="IPR049551">
    <property type="entry name" value="PKS_DH_C"/>
</dbReference>
<reference evidence="10 11" key="1">
    <citation type="submission" date="2016-10" db="EMBL/GenBank/DDBJ databases">
        <authorList>
            <person name="Varghese N."/>
            <person name="Submissions S."/>
        </authorList>
    </citation>
    <scope>NUCLEOTIDE SEQUENCE [LARGE SCALE GENOMIC DNA]</scope>
    <source>
        <strain evidence="10 11">DSM 2260</strain>
    </source>
</reference>
<evidence type="ECO:0000259" key="8">
    <source>
        <dbReference type="PROSITE" id="PS52019"/>
    </source>
</evidence>
<dbReference type="InterPro" id="IPR049900">
    <property type="entry name" value="PKS_mFAS_DH"/>
</dbReference>
<dbReference type="PROSITE" id="PS52019">
    <property type="entry name" value="PKS_MFAS_DH"/>
    <property type="match status" value="1"/>
</dbReference>
<gene>
    <name evidence="9" type="ORF">MVI01_00580</name>
    <name evidence="10" type="ORF">SAMN04488504_11643</name>
</gene>
<dbReference type="InterPro" id="IPR036291">
    <property type="entry name" value="NAD(P)-bd_dom_sf"/>
</dbReference>
<evidence type="ECO:0000313" key="10">
    <source>
        <dbReference type="EMBL" id="SDE97711.1"/>
    </source>
</evidence>
<dbReference type="Gene3D" id="3.30.70.3290">
    <property type="match status" value="1"/>
</dbReference>
<dbReference type="InterPro" id="IPR036736">
    <property type="entry name" value="ACP-like_sf"/>
</dbReference>
<dbReference type="InterPro" id="IPR016035">
    <property type="entry name" value="Acyl_Trfase/lysoPLipase"/>
</dbReference>
<evidence type="ECO:0000256" key="1">
    <source>
        <dbReference type="ARBA" id="ARBA00022450"/>
    </source>
</evidence>